<comment type="caution">
    <text evidence="1">The sequence shown here is derived from an EMBL/GenBank/DDBJ whole genome shotgun (WGS) entry which is preliminary data.</text>
</comment>
<sequence length="167" mass="16811">MVQISRCLTRTVATVEADIATVTTQLTALDTAIEAFPLTGGSLLAALGIHSDATTLITTLNGATSDVTANGALDDADGSTILASVEAIEPTILDALTDIVTKEPAFASLPIGGIPALILQDLENLQTATAAFAAALVSNAPADLVSEASTLEDNINAAFTPAIAAYS</sequence>
<dbReference type="Gene3D" id="1.20.1280.140">
    <property type="match status" value="1"/>
</dbReference>
<dbReference type="AlphaFoldDB" id="A0AAD7HM95"/>
<dbReference type="GO" id="GO:0005576">
    <property type="term" value="C:extracellular region"/>
    <property type="evidence" value="ECO:0007669"/>
    <property type="project" value="TreeGrafter"/>
</dbReference>
<evidence type="ECO:0000313" key="1">
    <source>
        <dbReference type="EMBL" id="KAJ7723491.1"/>
    </source>
</evidence>
<evidence type="ECO:0000313" key="2">
    <source>
        <dbReference type="Proteomes" id="UP001215280"/>
    </source>
</evidence>
<proteinExistence type="predicted"/>
<dbReference type="Pfam" id="PF12296">
    <property type="entry name" value="HsbA"/>
    <property type="match status" value="1"/>
</dbReference>
<gene>
    <name evidence="1" type="ORF">DFH07DRAFT_783532</name>
</gene>
<keyword evidence="2" id="KW-1185">Reference proteome</keyword>
<dbReference type="EMBL" id="JARJLG010000246">
    <property type="protein sequence ID" value="KAJ7723491.1"/>
    <property type="molecule type" value="Genomic_DNA"/>
</dbReference>
<organism evidence="1 2">
    <name type="scientific">Mycena maculata</name>
    <dbReference type="NCBI Taxonomy" id="230809"/>
    <lineage>
        <taxon>Eukaryota</taxon>
        <taxon>Fungi</taxon>
        <taxon>Dikarya</taxon>
        <taxon>Basidiomycota</taxon>
        <taxon>Agaricomycotina</taxon>
        <taxon>Agaricomycetes</taxon>
        <taxon>Agaricomycetidae</taxon>
        <taxon>Agaricales</taxon>
        <taxon>Marasmiineae</taxon>
        <taxon>Mycenaceae</taxon>
        <taxon>Mycena</taxon>
    </lineage>
</organism>
<dbReference type="PANTHER" id="PTHR38123:SF1">
    <property type="entry name" value="HYDROPHOBIC SURFACE BINDING PROTEIN"/>
    <property type="match status" value="1"/>
</dbReference>
<dbReference type="Proteomes" id="UP001215280">
    <property type="component" value="Unassembled WGS sequence"/>
</dbReference>
<name>A0AAD7HM95_9AGAR</name>
<reference evidence="1" key="1">
    <citation type="submission" date="2023-03" db="EMBL/GenBank/DDBJ databases">
        <title>Massive genome expansion in bonnet fungi (Mycena s.s.) driven by repeated elements and novel gene families across ecological guilds.</title>
        <authorList>
            <consortium name="Lawrence Berkeley National Laboratory"/>
            <person name="Harder C.B."/>
            <person name="Miyauchi S."/>
            <person name="Viragh M."/>
            <person name="Kuo A."/>
            <person name="Thoen E."/>
            <person name="Andreopoulos B."/>
            <person name="Lu D."/>
            <person name="Skrede I."/>
            <person name="Drula E."/>
            <person name="Henrissat B."/>
            <person name="Morin E."/>
            <person name="Kohler A."/>
            <person name="Barry K."/>
            <person name="LaButti K."/>
            <person name="Morin E."/>
            <person name="Salamov A."/>
            <person name="Lipzen A."/>
            <person name="Mereny Z."/>
            <person name="Hegedus B."/>
            <person name="Baldrian P."/>
            <person name="Stursova M."/>
            <person name="Weitz H."/>
            <person name="Taylor A."/>
            <person name="Grigoriev I.V."/>
            <person name="Nagy L.G."/>
            <person name="Martin F."/>
            <person name="Kauserud H."/>
        </authorList>
    </citation>
    <scope>NUCLEOTIDE SEQUENCE</scope>
    <source>
        <strain evidence="1">CBHHK188m</strain>
    </source>
</reference>
<accession>A0AAD7HM95</accession>
<dbReference type="InterPro" id="IPR021054">
    <property type="entry name" value="Cell_wall_mannoprotein_1"/>
</dbReference>
<dbReference type="PANTHER" id="PTHR38123">
    <property type="entry name" value="CELL WALL SERINE-THREONINE-RICH GALACTOMANNOPROTEIN MP1 (AFU_ORTHOLOGUE AFUA_4G03240)"/>
    <property type="match status" value="1"/>
</dbReference>
<protein>
    <submittedName>
        <fullName evidence="1">Hydrophobic surface binding protein</fullName>
    </submittedName>
</protein>